<protein>
    <recommendedName>
        <fullName evidence="1">Methylase-associated X1 domain-containing protein</fullName>
    </recommendedName>
</protein>
<organism evidence="2 3">
    <name type="scientific">Isoptericola halotolerans</name>
    <dbReference type="NCBI Taxonomy" id="300560"/>
    <lineage>
        <taxon>Bacteria</taxon>
        <taxon>Bacillati</taxon>
        <taxon>Actinomycetota</taxon>
        <taxon>Actinomycetes</taxon>
        <taxon>Micrococcales</taxon>
        <taxon>Promicromonosporaceae</taxon>
        <taxon>Isoptericola</taxon>
    </lineage>
</organism>
<comment type="caution">
    <text evidence="2">The sequence shown here is derived from an EMBL/GenBank/DDBJ whole genome shotgun (WGS) entry which is preliminary data.</text>
</comment>
<gene>
    <name evidence="2" type="ORF">HDG69_003091</name>
</gene>
<dbReference type="EMBL" id="JABEZU010000004">
    <property type="protein sequence ID" value="NOV98496.1"/>
    <property type="molecule type" value="Genomic_DNA"/>
</dbReference>
<sequence>MGTLNVDQITPSGALVQDVDTKLSPIQKRELLLAALTDATFGRYAGVPAARLGDVVILYKQITHMGFPHPEFKKRIQIPQTWPVAYRQAVAEGLTPHFVGIYHYDGVTIFVDYDPHTYAKRKANNSSAWVYTNDLFQAQTLGQFSREDKTGNHITSVRADLLAGYLAARTEERHPHLDVFANFNREFLTGDRLEWIEALEQMHEAQWKDRNQGEWPGFYLEYRLDAFTRAGSHTDLVQFQKEKRKGLLDYDLLLLERGKLDFYGDLKASDIVKHESPGNDAEDLKRCIEQYGRFWYVVYEHRTWHSRDNGDLATIAWNEWRRDKGYVAKKGYNELSYARRFKEAVRFERMRVLEINAANFGVVLGGFKQGRQPDGASRALKVMINKRNIDNFLIYSESVEVPA</sequence>
<dbReference type="InterPro" id="IPR046894">
    <property type="entry name" value="MTaX1"/>
</dbReference>
<feature type="domain" description="Methylase-associated X1" evidence="1">
    <location>
        <begin position="54"/>
        <end position="166"/>
    </location>
</feature>
<dbReference type="RefSeq" id="WP_171784725.1">
    <property type="nucleotide sequence ID" value="NZ_BAAAML010000003.1"/>
</dbReference>
<dbReference type="Pfam" id="PF20296">
    <property type="entry name" value="MTaX1"/>
    <property type="match status" value="1"/>
</dbReference>
<evidence type="ECO:0000259" key="1">
    <source>
        <dbReference type="Pfam" id="PF20296"/>
    </source>
</evidence>
<accession>A0ABX2A762</accession>
<evidence type="ECO:0000313" key="2">
    <source>
        <dbReference type="EMBL" id="NOV98496.1"/>
    </source>
</evidence>
<name>A0ABX2A762_9MICO</name>
<proteinExistence type="predicted"/>
<keyword evidence="3" id="KW-1185">Reference proteome</keyword>
<dbReference type="Proteomes" id="UP000757540">
    <property type="component" value="Unassembled WGS sequence"/>
</dbReference>
<evidence type="ECO:0000313" key="3">
    <source>
        <dbReference type="Proteomes" id="UP000757540"/>
    </source>
</evidence>
<reference evidence="2 3" key="1">
    <citation type="submission" date="2020-05" db="EMBL/GenBank/DDBJ databases">
        <title>Genomic Encyclopedia of Type Strains, Phase III (KMG-III): the genomes of soil and plant-associated and newly described type strains.</title>
        <authorList>
            <person name="Whitman W."/>
        </authorList>
    </citation>
    <scope>NUCLEOTIDE SEQUENCE [LARGE SCALE GENOMIC DNA]</scope>
    <source>
        <strain evidence="2 3">KCTC 19046</strain>
    </source>
</reference>